<dbReference type="SUPFAM" id="SSF53850">
    <property type="entry name" value="Periplasmic binding protein-like II"/>
    <property type="match status" value="1"/>
</dbReference>
<evidence type="ECO:0000256" key="2">
    <source>
        <dbReference type="ARBA" id="ARBA00004948"/>
    </source>
</evidence>
<evidence type="ECO:0000259" key="13">
    <source>
        <dbReference type="Pfam" id="PF09084"/>
    </source>
</evidence>
<evidence type="ECO:0000313" key="14">
    <source>
        <dbReference type="EMBL" id="OZI60480.1"/>
    </source>
</evidence>
<reference evidence="15" key="1">
    <citation type="submission" date="2017-05" db="EMBL/GenBank/DDBJ databases">
        <title>Complete and WGS of Bordetella genogroups.</title>
        <authorList>
            <person name="Spilker T."/>
            <person name="Lipuma J."/>
        </authorList>
    </citation>
    <scope>NUCLEOTIDE SEQUENCE [LARGE SCALE GENOMIC DNA]</scope>
    <source>
        <strain evidence="15">AU8856</strain>
    </source>
</reference>
<keyword evidence="6" id="KW-0479">Metal-binding</keyword>
<dbReference type="RefSeq" id="WP_094841893.1">
    <property type="nucleotide sequence ID" value="NZ_NEVS01000004.1"/>
</dbReference>
<comment type="pathway">
    <text evidence="2">Cofactor biosynthesis; thiamine diphosphate biosynthesis.</text>
</comment>
<dbReference type="OrthoDB" id="9815602at2"/>
<dbReference type="GO" id="GO:0016740">
    <property type="term" value="F:transferase activity"/>
    <property type="evidence" value="ECO:0007669"/>
    <property type="project" value="UniProtKB-KW"/>
</dbReference>
<keyword evidence="12" id="KW-0732">Signal</keyword>
<dbReference type="AlphaFoldDB" id="A0A261UGY6"/>
<dbReference type="InterPro" id="IPR015168">
    <property type="entry name" value="SsuA/THI5"/>
</dbReference>
<sequence length="344" mass="36127">MRTTKPYAWRRLLAGAAFLALWAAGGAAAAATPTPLKVRLDWTPWGVQAPFHLAQQKGWYKQAGLDVTLEDGNGSVTTVQIVGSSDAFDVGHAALASMMIARDKGLPVKAVAVFARQSDIGLLVPADSGITGPGALKGRKVAYTAGSLEAPFIDAFLAAGGLKRGDVELVNVDAASKASTYAVGRADAAFSTIPFFLPVVSQKRPSTAVRFADFGLNMPSFGLFASEDKLRTRGDAIAAFASVTARAWEYIQAGHQDEAVAAIMAQRPQARLDPQVLRGQIDALQAYFGKPPAGGRMGVPVPDDWTQAVKTLSSVGLIGAGADPASFYVQGLVHPERYDAMVAQ</sequence>
<dbReference type="GO" id="GO:0046872">
    <property type="term" value="F:metal ion binding"/>
    <property type="evidence" value="ECO:0007669"/>
    <property type="project" value="UniProtKB-KW"/>
</dbReference>
<gene>
    <name evidence="14" type="ORF">CAL28_13750</name>
</gene>
<evidence type="ECO:0000256" key="1">
    <source>
        <dbReference type="ARBA" id="ARBA00003469"/>
    </source>
</evidence>
<evidence type="ECO:0000256" key="4">
    <source>
        <dbReference type="ARBA" id="ARBA00011738"/>
    </source>
</evidence>
<keyword evidence="8" id="KW-0784">Thiamine biosynthesis</keyword>
<dbReference type="Pfam" id="PF09084">
    <property type="entry name" value="NMT1"/>
    <property type="match status" value="1"/>
</dbReference>
<dbReference type="PANTHER" id="PTHR31528:SF1">
    <property type="entry name" value="4-AMINO-5-HYDROXYMETHYL-2-METHYLPYRIMIDINE PHOSPHATE SYNTHASE THI11-RELATED"/>
    <property type="match status" value="1"/>
</dbReference>
<comment type="function">
    <text evidence="1">Responsible for the formation of the pyrimidine heterocycle in the thiamine biosynthesis pathway. Catalyzes the formation of hydroxymethylpyrimidine phosphate (HMP-P) from histidine and pyridoxal phosphate (PLP). The protein uses PLP and the active site histidine to form HMP-P, generating an inactive enzyme. The enzyme can only undergo a single turnover, which suggests it is a suicide enzyme.</text>
</comment>
<dbReference type="Gene3D" id="3.40.190.10">
    <property type="entry name" value="Periplasmic binding protein-like II"/>
    <property type="match status" value="2"/>
</dbReference>
<feature type="chain" id="PRO_5012763157" description="Thiamine pyrimidine synthase" evidence="12">
    <location>
        <begin position="30"/>
        <end position="344"/>
    </location>
</feature>
<name>A0A261UGY6_9BORD</name>
<evidence type="ECO:0000256" key="6">
    <source>
        <dbReference type="ARBA" id="ARBA00022723"/>
    </source>
</evidence>
<organism evidence="14 15">
    <name type="scientific">Bordetella genomosp. 11</name>
    <dbReference type="NCBI Taxonomy" id="1416808"/>
    <lineage>
        <taxon>Bacteria</taxon>
        <taxon>Pseudomonadati</taxon>
        <taxon>Pseudomonadota</taxon>
        <taxon>Betaproteobacteria</taxon>
        <taxon>Burkholderiales</taxon>
        <taxon>Alcaligenaceae</taxon>
        <taxon>Bordetella</taxon>
    </lineage>
</organism>
<evidence type="ECO:0000313" key="15">
    <source>
        <dbReference type="Proteomes" id="UP000215767"/>
    </source>
</evidence>
<evidence type="ECO:0000256" key="9">
    <source>
        <dbReference type="ARBA" id="ARBA00023004"/>
    </source>
</evidence>
<protein>
    <recommendedName>
        <fullName evidence="10">Thiamine pyrimidine synthase</fullName>
    </recommendedName>
</protein>
<evidence type="ECO:0000256" key="12">
    <source>
        <dbReference type="SAM" id="SignalP"/>
    </source>
</evidence>
<dbReference type="InterPro" id="IPR027939">
    <property type="entry name" value="NMT1/THI5"/>
</dbReference>
<keyword evidence="7" id="KW-0663">Pyridoxal phosphate</keyword>
<accession>A0A261UGY6</accession>
<keyword evidence="5" id="KW-0808">Transferase</keyword>
<evidence type="ECO:0000256" key="10">
    <source>
        <dbReference type="ARBA" id="ARBA00033171"/>
    </source>
</evidence>
<dbReference type="EMBL" id="NEVS01000004">
    <property type="protein sequence ID" value="OZI60480.1"/>
    <property type="molecule type" value="Genomic_DNA"/>
</dbReference>
<keyword evidence="9" id="KW-0408">Iron</keyword>
<proteinExistence type="inferred from homology"/>
<dbReference type="Proteomes" id="UP000215767">
    <property type="component" value="Unassembled WGS sequence"/>
</dbReference>
<dbReference type="GO" id="GO:0009228">
    <property type="term" value="P:thiamine biosynthetic process"/>
    <property type="evidence" value="ECO:0007669"/>
    <property type="project" value="UniProtKB-KW"/>
</dbReference>
<comment type="subunit">
    <text evidence="4">Homodimer.</text>
</comment>
<evidence type="ECO:0000256" key="3">
    <source>
        <dbReference type="ARBA" id="ARBA00009406"/>
    </source>
</evidence>
<feature type="signal peptide" evidence="12">
    <location>
        <begin position="1"/>
        <end position="29"/>
    </location>
</feature>
<comment type="caution">
    <text evidence="14">The sequence shown here is derived from an EMBL/GenBank/DDBJ whole genome shotgun (WGS) entry which is preliminary data.</text>
</comment>
<evidence type="ECO:0000256" key="5">
    <source>
        <dbReference type="ARBA" id="ARBA00022679"/>
    </source>
</evidence>
<keyword evidence="15" id="KW-1185">Reference proteome</keyword>
<dbReference type="PANTHER" id="PTHR31528">
    <property type="entry name" value="4-AMINO-5-HYDROXYMETHYL-2-METHYLPYRIMIDINE PHOSPHATE SYNTHASE THI11-RELATED"/>
    <property type="match status" value="1"/>
</dbReference>
<comment type="similarity">
    <text evidence="3">Belongs to the NMT1/THI5 family.</text>
</comment>
<evidence type="ECO:0000256" key="11">
    <source>
        <dbReference type="ARBA" id="ARBA00048179"/>
    </source>
</evidence>
<feature type="domain" description="SsuA/THI5-like" evidence="13">
    <location>
        <begin position="49"/>
        <end position="253"/>
    </location>
</feature>
<evidence type="ECO:0000256" key="7">
    <source>
        <dbReference type="ARBA" id="ARBA00022898"/>
    </source>
</evidence>
<evidence type="ECO:0000256" key="8">
    <source>
        <dbReference type="ARBA" id="ARBA00022977"/>
    </source>
</evidence>
<comment type="catalytic activity">
    <reaction evidence="11">
        <text>N(6)-(pyridoxal phosphate)-L-lysyl-[4-amino-5-hydroxymethyl-2-methylpyrimidine phosphate synthase] + L-histidyl-[4-amino-5-hydroxymethyl-2-methylpyrimidine phosphate synthase] + 2 Fe(3+) + 4 H2O = L-lysyl-[4-amino-5-hydroxymethyl-2-methylpyrimidine phosphate synthase] + (2S)-2-amino-5-hydroxy-4-oxopentanoyl-[4-amino-5-hydroxymethyl-2-methylpyrimidine phosphate synthase] + 4-amino-2-methyl-5-(phosphooxymethyl)pyrimidine + 3-oxopropanoate + 2 Fe(2+) + 2 H(+)</text>
        <dbReference type="Rhea" id="RHEA:65756"/>
        <dbReference type="Rhea" id="RHEA-COMP:16892"/>
        <dbReference type="Rhea" id="RHEA-COMP:16893"/>
        <dbReference type="Rhea" id="RHEA-COMP:16894"/>
        <dbReference type="Rhea" id="RHEA-COMP:16895"/>
        <dbReference type="ChEBI" id="CHEBI:15377"/>
        <dbReference type="ChEBI" id="CHEBI:15378"/>
        <dbReference type="ChEBI" id="CHEBI:29033"/>
        <dbReference type="ChEBI" id="CHEBI:29034"/>
        <dbReference type="ChEBI" id="CHEBI:29969"/>
        <dbReference type="ChEBI" id="CHEBI:29979"/>
        <dbReference type="ChEBI" id="CHEBI:33190"/>
        <dbReference type="ChEBI" id="CHEBI:58354"/>
        <dbReference type="ChEBI" id="CHEBI:143915"/>
        <dbReference type="ChEBI" id="CHEBI:157692"/>
    </reaction>
    <physiologicalReaction direction="left-to-right" evidence="11">
        <dbReference type="Rhea" id="RHEA:65757"/>
    </physiologicalReaction>
</comment>